<dbReference type="Pfam" id="PF04049">
    <property type="entry name" value="ANAPC8"/>
    <property type="match status" value="1"/>
</dbReference>
<evidence type="ECO:0000313" key="2">
    <source>
        <dbReference type="EMBL" id="KAL2539514.1"/>
    </source>
</evidence>
<dbReference type="AlphaFoldDB" id="A0ABD1VQ76"/>
<protein>
    <submittedName>
        <fullName evidence="2">Anaphase-promoting complex subunit 8</fullName>
    </submittedName>
</protein>
<comment type="caution">
    <text evidence="2">The sequence shown here is derived from an EMBL/GenBank/DDBJ whole genome shotgun (WGS) entry which is preliminary data.</text>
</comment>
<sequence>MKAGKRDLPFSKIDSFGLYVYGLILKEKGSENLVRIVLVESINGYPCNWSACSELQSLCTSIDTLNSLDLNNHWMKDFFLASTFQELRMHTESLAKYILAQIAKAQYSLDGI</sequence>
<keyword evidence="3" id="KW-1185">Reference proteome</keyword>
<accession>A0ABD1VQ76</accession>
<feature type="domain" description="Cdc23" evidence="1">
    <location>
        <begin position="13"/>
        <end position="97"/>
    </location>
</feature>
<dbReference type="InterPro" id="IPR007192">
    <property type="entry name" value="APC8"/>
</dbReference>
<proteinExistence type="predicted"/>
<evidence type="ECO:0000313" key="3">
    <source>
        <dbReference type="Proteomes" id="UP001604336"/>
    </source>
</evidence>
<dbReference type="Proteomes" id="UP001604336">
    <property type="component" value="Unassembled WGS sequence"/>
</dbReference>
<evidence type="ECO:0000259" key="1">
    <source>
        <dbReference type="Pfam" id="PF04049"/>
    </source>
</evidence>
<gene>
    <name evidence="2" type="ORF">Adt_00492</name>
</gene>
<name>A0ABD1VQ76_9LAMI</name>
<dbReference type="Gene3D" id="1.25.40.10">
    <property type="entry name" value="Tetratricopeptide repeat domain"/>
    <property type="match status" value="1"/>
</dbReference>
<dbReference type="InterPro" id="IPR011990">
    <property type="entry name" value="TPR-like_helical_dom_sf"/>
</dbReference>
<organism evidence="2 3">
    <name type="scientific">Abeliophyllum distichum</name>
    <dbReference type="NCBI Taxonomy" id="126358"/>
    <lineage>
        <taxon>Eukaryota</taxon>
        <taxon>Viridiplantae</taxon>
        <taxon>Streptophyta</taxon>
        <taxon>Embryophyta</taxon>
        <taxon>Tracheophyta</taxon>
        <taxon>Spermatophyta</taxon>
        <taxon>Magnoliopsida</taxon>
        <taxon>eudicotyledons</taxon>
        <taxon>Gunneridae</taxon>
        <taxon>Pentapetalae</taxon>
        <taxon>asterids</taxon>
        <taxon>lamiids</taxon>
        <taxon>Lamiales</taxon>
        <taxon>Oleaceae</taxon>
        <taxon>Forsythieae</taxon>
        <taxon>Abeliophyllum</taxon>
    </lineage>
</organism>
<reference evidence="3" key="1">
    <citation type="submission" date="2024-07" db="EMBL/GenBank/DDBJ databases">
        <title>Two chromosome-level genome assemblies of Korean endemic species Abeliophyllum distichum and Forsythia ovata (Oleaceae).</title>
        <authorList>
            <person name="Jang H."/>
        </authorList>
    </citation>
    <scope>NUCLEOTIDE SEQUENCE [LARGE SCALE GENOMIC DNA]</scope>
</reference>
<dbReference type="EMBL" id="JBFOLK010000001">
    <property type="protein sequence ID" value="KAL2539514.1"/>
    <property type="molecule type" value="Genomic_DNA"/>
</dbReference>